<name>A0A4Q7WR03_9ACTN</name>
<dbReference type="Gene3D" id="3.40.630.30">
    <property type="match status" value="1"/>
</dbReference>
<evidence type="ECO:0000259" key="3">
    <source>
        <dbReference type="PROSITE" id="PS51186"/>
    </source>
</evidence>
<dbReference type="CDD" id="cd04301">
    <property type="entry name" value="NAT_SF"/>
    <property type="match status" value="1"/>
</dbReference>
<keyword evidence="1" id="KW-0808">Transferase</keyword>
<sequence>MNIRTAHRDELPTLQDLETAAGVLFRDIGMTDVADHPPPALEAFEEYRRDGRLWVSADEADRVTGFVLVELVDGAAHIEQVSVHPEHQGRGIGRELIAYVDQWAAGQGIPALTLSTFRSVPWNGPYYARLGFSEMAGDELTPGLVRIRTAETAFGLDPAERVFMRRAVAGQ</sequence>
<dbReference type="GO" id="GO:0016747">
    <property type="term" value="F:acyltransferase activity, transferring groups other than amino-acyl groups"/>
    <property type="evidence" value="ECO:0007669"/>
    <property type="project" value="InterPro"/>
</dbReference>
<keyword evidence="2" id="KW-0012">Acyltransferase</keyword>
<accession>A0A4Q7WR03</accession>
<dbReference type="AlphaFoldDB" id="A0A4Q7WR03"/>
<comment type="caution">
    <text evidence="4">The sequence shown here is derived from an EMBL/GenBank/DDBJ whole genome shotgun (WGS) entry which is preliminary data.</text>
</comment>
<dbReference type="Proteomes" id="UP000292027">
    <property type="component" value="Unassembled WGS sequence"/>
</dbReference>
<proteinExistence type="predicted"/>
<evidence type="ECO:0000256" key="1">
    <source>
        <dbReference type="ARBA" id="ARBA00022679"/>
    </source>
</evidence>
<evidence type="ECO:0000313" key="5">
    <source>
        <dbReference type="Proteomes" id="UP000292027"/>
    </source>
</evidence>
<dbReference type="Pfam" id="PF00583">
    <property type="entry name" value="Acetyltransf_1"/>
    <property type="match status" value="1"/>
</dbReference>
<dbReference type="PROSITE" id="PS51186">
    <property type="entry name" value="GNAT"/>
    <property type="match status" value="1"/>
</dbReference>
<evidence type="ECO:0000313" key="4">
    <source>
        <dbReference type="EMBL" id="RZU12313.1"/>
    </source>
</evidence>
<protein>
    <submittedName>
        <fullName evidence="4">N-acetylglutamate synthase-like GNAT family acetyltransferase</fullName>
    </submittedName>
</protein>
<dbReference type="SUPFAM" id="SSF55729">
    <property type="entry name" value="Acyl-CoA N-acyltransferases (Nat)"/>
    <property type="match status" value="1"/>
</dbReference>
<keyword evidence="5" id="KW-1185">Reference proteome</keyword>
<dbReference type="EMBL" id="SHKR01000014">
    <property type="protein sequence ID" value="RZU12313.1"/>
    <property type="molecule type" value="Genomic_DNA"/>
</dbReference>
<dbReference type="InterPro" id="IPR016181">
    <property type="entry name" value="Acyl_CoA_acyltransferase"/>
</dbReference>
<organism evidence="4 5">
    <name type="scientific">Kribbella rubisoli</name>
    <dbReference type="NCBI Taxonomy" id="3075929"/>
    <lineage>
        <taxon>Bacteria</taxon>
        <taxon>Bacillati</taxon>
        <taxon>Actinomycetota</taxon>
        <taxon>Actinomycetes</taxon>
        <taxon>Propionibacteriales</taxon>
        <taxon>Kribbellaceae</taxon>
        <taxon>Kribbella</taxon>
    </lineage>
</organism>
<dbReference type="PANTHER" id="PTHR43800:SF1">
    <property type="entry name" value="PEPTIDYL-LYSINE N-ACETYLTRANSFERASE YJAB"/>
    <property type="match status" value="1"/>
</dbReference>
<reference evidence="4 5" key="1">
    <citation type="journal article" date="2015" name="Stand. Genomic Sci.">
        <title>Genomic Encyclopedia of Bacterial and Archaeal Type Strains, Phase III: the genomes of soil and plant-associated and newly described type strains.</title>
        <authorList>
            <person name="Whitman W.B."/>
            <person name="Woyke T."/>
            <person name="Klenk H.P."/>
            <person name="Zhou Y."/>
            <person name="Lilburn T.G."/>
            <person name="Beck B.J."/>
            <person name="De Vos P."/>
            <person name="Vandamme P."/>
            <person name="Eisen J.A."/>
            <person name="Garrity G."/>
            <person name="Hugenholtz P."/>
            <person name="Kyrpides N.C."/>
        </authorList>
    </citation>
    <scope>NUCLEOTIDE SEQUENCE [LARGE SCALE GENOMIC DNA]</scope>
    <source>
        <strain evidence="4 5">VKM Ac-2540</strain>
    </source>
</reference>
<dbReference type="RefSeq" id="WP_130446916.1">
    <property type="nucleotide sequence ID" value="NZ_SHKR01000014.1"/>
</dbReference>
<dbReference type="OrthoDB" id="572496at2"/>
<dbReference type="InterPro" id="IPR000182">
    <property type="entry name" value="GNAT_dom"/>
</dbReference>
<dbReference type="PANTHER" id="PTHR43800">
    <property type="entry name" value="PEPTIDYL-LYSINE N-ACETYLTRANSFERASE YJAB"/>
    <property type="match status" value="1"/>
</dbReference>
<feature type="domain" description="N-acetyltransferase" evidence="3">
    <location>
        <begin position="1"/>
        <end position="151"/>
    </location>
</feature>
<evidence type="ECO:0000256" key="2">
    <source>
        <dbReference type="ARBA" id="ARBA00023315"/>
    </source>
</evidence>
<gene>
    <name evidence="4" type="ORF">EV645_5579</name>
</gene>